<evidence type="ECO:0000259" key="3">
    <source>
        <dbReference type="PROSITE" id="PS51295"/>
    </source>
</evidence>
<evidence type="ECO:0000313" key="5">
    <source>
        <dbReference type="Proteomes" id="UP000198817"/>
    </source>
</evidence>
<protein>
    <submittedName>
        <fullName evidence="4">RNA-binding protein</fullName>
    </submittedName>
</protein>
<keyword evidence="1 2" id="KW-0694">RNA-binding</keyword>
<dbReference type="SUPFAM" id="SSF75471">
    <property type="entry name" value="YhbY-like"/>
    <property type="match status" value="1"/>
</dbReference>
<dbReference type="GeneID" id="78354255"/>
<dbReference type="PANTHER" id="PTHR40065:SF3">
    <property type="entry name" value="RNA-BINDING PROTEIN YHBY"/>
    <property type="match status" value="1"/>
</dbReference>
<dbReference type="AlphaFoldDB" id="A0A1I7FS50"/>
<dbReference type="PANTHER" id="PTHR40065">
    <property type="entry name" value="RNA-BINDING PROTEIN YHBY"/>
    <property type="match status" value="1"/>
</dbReference>
<sequence>MITGKQRSYLKSLANGIDPIVNIGKSELTDSVVNAVDEALNARELVKVKIQDGAECRPKEVCEELAGRLNAEFVQAIGKKFVLYRQARNPEKRKIVLPR</sequence>
<dbReference type="Gene3D" id="3.30.110.60">
    <property type="entry name" value="YhbY-like"/>
    <property type="match status" value="1"/>
</dbReference>
<proteinExistence type="predicted"/>
<dbReference type="EMBL" id="FPBT01000003">
    <property type="protein sequence ID" value="SFU38973.1"/>
    <property type="molecule type" value="Genomic_DNA"/>
</dbReference>
<evidence type="ECO:0000256" key="2">
    <source>
        <dbReference type="PROSITE-ProRule" id="PRU00626"/>
    </source>
</evidence>
<evidence type="ECO:0000313" key="4">
    <source>
        <dbReference type="EMBL" id="SFU38973.1"/>
    </source>
</evidence>
<dbReference type="RefSeq" id="WP_090162752.1">
    <property type="nucleotide sequence ID" value="NZ_CACVNK010000002.1"/>
</dbReference>
<dbReference type="SMART" id="SM01103">
    <property type="entry name" value="CRS1_YhbY"/>
    <property type="match status" value="1"/>
</dbReference>
<dbReference type="InterPro" id="IPR051925">
    <property type="entry name" value="RNA-binding_domain"/>
</dbReference>
<feature type="domain" description="CRM" evidence="3">
    <location>
        <begin position="1"/>
        <end position="96"/>
    </location>
</feature>
<dbReference type="OrthoDB" id="9797519at2"/>
<dbReference type="PROSITE" id="PS51295">
    <property type="entry name" value="CRM"/>
    <property type="match status" value="1"/>
</dbReference>
<dbReference type="InterPro" id="IPR035920">
    <property type="entry name" value="YhbY-like_sf"/>
</dbReference>
<dbReference type="NCBIfam" id="TIGR00253">
    <property type="entry name" value="RNA_bind_YhbY"/>
    <property type="match status" value="1"/>
</dbReference>
<accession>A0A1I7FS50</accession>
<dbReference type="Proteomes" id="UP000198817">
    <property type="component" value="Unassembled WGS sequence"/>
</dbReference>
<dbReference type="STRING" id="155865.SAMN05216515_103110"/>
<dbReference type="Pfam" id="PF01985">
    <property type="entry name" value="CRS1_YhbY"/>
    <property type="match status" value="1"/>
</dbReference>
<reference evidence="4 5" key="1">
    <citation type="submission" date="2016-10" db="EMBL/GenBank/DDBJ databases">
        <authorList>
            <person name="de Groot N.N."/>
        </authorList>
    </citation>
    <scope>NUCLEOTIDE SEQUENCE [LARGE SCALE GENOMIC DNA]</scope>
    <source>
        <strain evidence="4 5">KHGC13</strain>
    </source>
</reference>
<organism evidence="4 5">
    <name type="scientific">Eubacterium pyruvativorans</name>
    <dbReference type="NCBI Taxonomy" id="155865"/>
    <lineage>
        <taxon>Bacteria</taxon>
        <taxon>Bacillati</taxon>
        <taxon>Bacillota</taxon>
        <taxon>Clostridia</taxon>
        <taxon>Eubacteriales</taxon>
        <taxon>Eubacteriaceae</taxon>
        <taxon>Eubacterium</taxon>
    </lineage>
</organism>
<name>A0A1I7FS50_9FIRM</name>
<dbReference type="InterPro" id="IPR017924">
    <property type="entry name" value="RNA-binding_YhbY"/>
</dbReference>
<gene>
    <name evidence="4" type="ORF">SAMN05216508_103110</name>
</gene>
<keyword evidence="5" id="KW-1185">Reference proteome</keyword>
<evidence type="ECO:0000256" key="1">
    <source>
        <dbReference type="ARBA" id="ARBA00022884"/>
    </source>
</evidence>
<dbReference type="InterPro" id="IPR001890">
    <property type="entry name" value="RNA-binding_CRM"/>
</dbReference>
<dbReference type="GO" id="GO:0003723">
    <property type="term" value="F:RNA binding"/>
    <property type="evidence" value="ECO:0007669"/>
    <property type="project" value="UniProtKB-UniRule"/>
</dbReference>